<name>A0A369MJ25_EGGLN</name>
<accession>A0A369MJ25</accession>
<dbReference type="Gene3D" id="1.10.560.10">
    <property type="entry name" value="GroEL-like equatorial domain"/>
    <property type="match status" value="1"/>
</dbReference>
<dbReference type="NCBIfam" id="NF009487">
    <property type="entry name" value="PRK12849.1"/>
    <property type="match status" value="1"/>
</dbReference>
<dbReference type="CDD" id="cd03344">
    <property type="entry name" value="GroEL"/>
    <property type="match status" value="1"/>
</dbReference>
<evidence type="ECO:0000256" key="2">
    <source>
        <dbReference type="ARBA" id="ARBA00023186"/>
    </source>
</evidence>
<dbReference type="Gene3D" id="3.30.260.10">
    <property type="entry name" value="TCP-1-like chaperonin intermediate domain"/>
    <property type="match status" value="1"/>
</dbReference>
<dbReference type="Proteomes" id="UP000253970">
    <property type="component" value="Unassembled WGS sequence"/>
</dbReference>
<dbReference type="RefSeq" id="WP_114533521.1">
    <property type="nucleotide sequence ID" value="NZ_CP089334.1"/>
</dbReference>
<organism evidence="5 6">
    <name type="scientific">Eggerthella lenta</name>
    <name type="common">Eubacterium lentum</name>
    <dbReference type="NCBI Taxonomy" id="84112"/>
    <lineage>
        <taxon>Bacteria</taxon>
        <taxon>Bacillati</taxon>
        <taxon>Actinomycetota</taxon>
        <taxon>Coriobacteriia</taxon>
        <taxon>Eggerthellales</taxon>
        <taxon>Eggerthellaceae</taxon>
        <taxon>Eggerthella</taxon>
    </lineage>
</organism>
<dbReference type="PANTHER" id="PTHR45633">
    <property type="entry name" value="60 KDA HEAT SHOCK PROTEIN, MITOCHONDRIAL"/>
    <property type="match status" value="1"/>
</dbReference>
<evidence type="ECO:0000256" key="1">
    <source>
        <dbReference type="ARBA" id="ARBA00006607"/>
    </source>
</evidence>
<comment type="caution">
    <text evidence="5">The sequence shown here is derived from an EMBL/GenBank/DDBJ whole genome shotgun (WGS) entry which is preliminary data.</text>
</comment>
<protein>
    <recommendedName>
        <fullName evidence="4">60 kDa chaperonin</fullName>
    </recommendedName>
</protein>
<comment type="subunit">
    <text evidence="4">Forms a cylinder of 14 subunits composed of two heptameric rings stacked back-to-back. Interacts with the co-chaperonin GroES.</text>
</comment>
<dbReference type="InterPro" id="IPR002423">
    <property type="entry name" value="Cpn60/GroEL/TCP-1"/>
</dbReference>
<dbReference type="Pfam" id="PF00118">
    <property type="entry name" value="Cpn60_TCP1"/>
    <property type="match status" value="1"/>
</dbReference>
<sequence>MSKDIAFDNETRTKMAAGVNKLADAVRVTIGPKGRYVAMQKEHEKPNVSNDGATVAANVDLEDPIENMGMKIVREAAIAANNDAGDGTTTATILSDAIVSEGVRCVISGSDPLALRRGIQRAADVVADEVLKNAVEVTTREQIAEIATVSAGDRQIGEKIAEAMDAIGRDGVISVEKSQNFGIEVKILKGMMFDNGFISPYMADDPARLEGELTEPYILLTDQRLGDNFADIVPVLEEVMQSGHPLLIAAEDVRGEALNTLLMNRRRGTLTSVAVKAPALGDRRKAELEDLAILTGGEVITPDRGLTLADARKSMLGRAASVQITKDRTTILGGKGKPEAIEQRCDQLRAQIETEKIDYDRDVLRERLAKLSSGIAVMEVGAATESEMNEIRSRIQDALLATRSAAEQGLVAGGGVALLQAASALDGLVCENVEEQLGIDILRKALEVPLRALAENAGYRGDVAVEKVKELPLGQGLDCMTGEYGDMIGRGIADPAKVTVTALQAAASVASLILITNASVSETVPEED</sequence>
<dbReference type="GO" id="GO:0009408">
    <property type="term" value="P:response to heat"/>
    <property type="evidence" value="ECO:0007669"/>
    <property type="project" value="UniProtKB-ARBA"/>
</dbReference>
<dbReference type="AlphaFoldDB" id="A0A369MJ25"/>
<proteinExistence type="inferred from homology"/>
<comment type="similarity">
    <text evidence="1 3">Belongs to the chaperonin (HSP60) family.</text>
</comment>
<gene>
    <name evidence="5" type="primary">groL</name>
    <name evidence="5" type="ORF">C1875_05860</name>
</gene>
<dbReference type="InterPro" id="IPR001844">
    <property type="entry name" value="Cpn60/GroEL"/>
</dbReference>
<dbReference type="FunFam" id="3.50.7.10:FF:000001">
    <property type="entry name" value="60 kDa chaperonin"/>
    <property type="match status" value="1"/>
</dbReference>
<dbReference type="NCBIfam" id="TIGR02348">
    <property type="entry name" value="GroEL"/>
    <property type="match status" value="1"/>
</dbReference>
<dbReference type="PRINTS" id="PR00298">
    <property type="entry name" value="CHAPERONIN60"/>
</dbReference>
<dbReference type="SUPFAM" id="SSF52029">
    <property type="entry name" value="GroEL apical domain-like"/>
    <property type="match status" value="1"/>
</dbReference>
<dbReference type="EMBL" id="PPTU01000007">
    <property type="protein sequence ID" value="RDB71211.1"/>
    <property type="molecule type" value="Genomic_DNA"/>
</dbReference>
<dbReference type="Gene3D" id="3.50.7.10">
    <property type="entry name" value="GroEL"/>
    <property type="match status" value="1"/>
</dbReference>
<dbReference type="GO" id="GO:0042026">
    <property type="term" value="P:protein refolding"/>
    <property type="evidence" value="ECO:0007669"/>
    <property type="project" value="InterPro"/>
</dbReference>
<evidence type="ECO:0000256" key="4">
    <source>
        <dbReference type="RuleBase" id="RU000419"/>
    </source>
</evidence>
<dbReference type="NCBIfam" id="NF000592">
    <property type="entry name" value="PRK00013.1"/>
    <property type="match status" value="1"/>
</dbReference>
<keyword evidence="2" id="KW-0143">Chaperone</keyword>
<dbReference type="InterPro" id="IPR027409">
    <property type="entry name" value="GroEL-like_apical_dom_sf"/>
</dbReference>
<dbReference type="InterPro" id="IPR027410">
    <property type="entry name" value="TCP-1-like_intermed_sf"/>
</dbReference>
<evidence type="ECO:0000313" key="6">
    <source>
        <dbReference type="Proteomes" id="UP000253970"/>
    </source>
</evidence>
<dbReference type="NCBIfam" id="NF009488">
    <property type="entry name" value="PRK12850.1"/>
    <property type="match status" value="1"/>
</dbReference>
<dbReference type="SUPFAM" id="SSF48592">
    <property type="entry name" value="GroEL equatorial domain-like"/>
    <property type="match status" value="1"/>
</dbReference>
<dbReference type="NCBIfam" id="NF009489">
    <property type="entry name" value="PRK12851.1"/>
    <property type="match status" value="1"/>
</dbReference>
<dbReference type="InterPro" id="IPR027413">
    <property type="entry name" value="GROEL-like_equatorial_sf"/>
</dbReference>
<evidence type="ECO:0000313" key="5">
    <source>
        <dbReference type="EMBL" id="RDB71211.1"/>
    </source>
</evidence>
<dbReference type="GO" id="GO:0005524">
    <property type="term" value="F:ATP binding"/>
    <property type="evidence" value="ECO:0007669"/>
    <property type="project" value="InterPro"/>
</dbReference>
<evidence type="ECO:0000256" key="3">
    <source>
        <dbReference type="RuleBase" id="RU000418"/>
    </source>
</evidence>
<dbReference type="SUPFAM" id="SSF54849">
    <property type="entry name" value="GroEL-intermediate domain like"/>
    <property type="match status" value="1"/>
</dbReference>
<comment type="function">
    <text evidence="4">Together with its co-chaperonin GroES, plays an essential role in assisting protein folding. The GroEL-GroES system forms a nano-cage that allows encapsulation of the non-native substrate proteins and provides a physical environment optimized to promote and accelerate protein folding.</text>
</comment>
<dbReference type="GO" id="GO:0140662">
    <property type="term" value="F:ATP-dependent protein folding chaperone"/>
    <property type="evidence" value="ECO:0007669"/>
    <property type="project" value="InterPro"/>
</dbReference>
<reference evidence="5 6" key="1">
    <citation type="journal article" date="2018" name="Elife">
        <title>Discovery and characterization of a prevalent human gut bacterial enzyme sufficient for the inactivation of a family of plant toxins.</title>
        <authorList>
            <person name="Koppel N."/>
            <person name="Bisanz J.E."/>
            <person name="Pandelia M.E."/>
            <person name="Turnbaugh P.J."/>
            <person name="Balskus E.P."/>
        </authorList>
    </citation>
    <scope>NUCLEOTIDE SEQUENCE [LARGE SCALE GENOMIC DNA]</scope>
    <source>
        <strain evidence="5 6">W1 BHI 6</strain>
    </source>
</reference>